<dbReference type="SUPFAM" id="SSF51905">
    <property type="entry name" value="FAD/NAD(P)-binding domain"/>
    <property type="match status" value="1"/>
</dbReference>
<dbReference type="HOGENOM" id="CLU_850024_0_0_1"/>
<dbReference type="Proteomes" id="UP000006352">
    <property type="component" value="Unassembled WGS sequence"/>
</dbReference>
<gene>
    <name evidence="6" type="ORF">FIBRA_05578</name>
</gene>
<dbReference type="InterPro" id="IPR036188">
    <property type="entry name" value="FAD/NAD-bd_sf"/>
</dbReference>
<reference evidence="6 7" key="1">
    <citation type="journal article" date="2012" name="Appl. Environ. Microbiol.">
        <title>Short-read sequencing for genomic analysis of the brown rot fungus Fibroporia radiculosa.</title>
        <authorList>
            <person name="Tang J.D."/>
            <person name="Perkins A.D."/>
            <person name="Sonstegard T.S."/>
            <person name="Schroeder S.G."/>
            <person name="Burgess S.C."/>
            <person name="Diehl S.V."/>
        </authorList>
    </citation>
    <scope>NUCLEOTIDE SEQUENCE [LARGE SCALE GENOMIC DNA]</scope>
    <source>
        <strain evidence="6 7">TFFH 294</strain>
    </source>
</reference>
<comment type="similarity">
    <text evidence="2">Belongs to the GMC oxidoreductase family.</text>
</comment>
<dbReference type="Gene3D" id="3.30.560.10">
    <property type="entry name" value="Glucose Oxidase, domain 3"/>
    <property type="match status" value="1"/>
</dbReference>
<evidence type="ECO:0000313" key="6">
    <source>
        <dbReference type="EMBL" id="CCM03445.1"/>
    </source>
</evidence>
<dbReference type="PANTHER" id="PTHR11552">
    <property type="entry name" value="GLUCOSE-METHANOL-CHOLINE GMC OXIDOREDUCTASE"/>
    <property type="match status" value="1"/>
</dbReference>
<dbReference type="GeneID" id="24098356"/>
<dbReference type="InterPro" id="IPR012132">
    <property type="entry name" value="GMC_OxRdtase"/>
</dbReference>
<dbReference type="PANTHER" id="PTHR11552:SF147">
    <property type="entry name" value="CHOLINE DEHYDROGENASE, MITOCHONDRIAL"/>
    <property type="match status" value="1"/>
</dbReference>
<dbReference type="SUPFAM" id="SSF54373">
    <property type="entry name" value="FAD-linked reductases, C-terminal domain"/>
    <property type="match status" value="1"/>
</dbReference>
<evidence type="ECO:0000256" key="4">
    <source>
        <dbReference type="ARBA" id="ARBA00022827"/>
    </source>
</evidence>
<keyword evidence="4" id="KW-0274">FAD</keyword>
<dbReference type="PROSITE" id="PS00624">
    <property type="entry name" value="GMC_OXRED_2"/>
    <property type="match status" value="1"/>
</dbReference>
<dbReference type="RefSeq" id="XP_012182728.1">
    <property type="nucleotide sequence ID" value="XM_012327338.1"/>
</dbReference>
<comment type="cofactor">
    <cofactor evidence="1">
        <name>FAD</name>
        <dbReference type="ChEBI" id="CHEBI:57692"/>
    </cofactor>
</comment>
<dbReference type="AlphaFoldDB" id="J4GR99"/>
<accession>J4GR99</accession>
<dbReference type="Gene3D" id="3.50.50.60">
    <property type="entry name" value="FAD/NAD(P)-binding domain"/>
    <property type="match status" value="1"/>
</dbReference>
<evidence type="ECO:0000256" key="1">
    <source>
        <dbReference type="ARBA" id="ARBA00001974"/>
    </source>
</evidence>
<feature type="domain" description="Glucose-methanol-choline oxidoreductase N-terminal" evidence="5">
    <location>
        <begin position="100"/>
        <end position="114"/>
    </location>
</feature>
<keyword evidence="7" id="KW-1185">Reference proteome</keyword>
<dbReference type="InterPro" id="IPR000172">
    <property type="entry name" value="GMC_OxRdtase_N"/>
</dbReference>
<dbReference type="Pfam" id="PF00732">
    <property type="entry name" value="GMC_oxred_N"/>
    <property type="match status" value="1"/>
</dbReference>
<organism evidence="6 7">
    <name type="scientific">Fibroporia radiculosa</name>
    <dbReference type="NCBI Taxonomy" id="599839"/>
    <lineage>
        <taxon>Eukaryota</taxon>
        <taxon>Fungi</taxon>
        <taxon>Dikarya</taxon>
        <taxon>Basidiomycota</taxon>
        <taxon>Agaricomycotina</taxon>
        <taxon>Agaricomycetes</taxon>
        <taxon>Polyporales</taxon>
        <taxon>Fibroporiaceae</taxon>
        <taxon>Fibroporia</taxon>
    </lineage>
</organism>
<sequence>MSNVILEASVNLGVSCTNDFNTEEGALGVGPFIGAIDGRNQRAWLYEILKRTQVYRKLCDHCISRSRGAQTTQSDIITEQILFTTNSGGVAHKEVIVCAGAVGSPHLLMVSGIGPVAYLAEIGVPVVYDSPTVGSNLLDHLSVGAMISRAKPGMTLDFLYRPAFAAWALLQWLMFGSGPMSSLLSQIGLFIRSDDERLPFSVPSRGTVPPSADHTSGPNAPDVEVVTCPMAVIESEVVIPPANGVTIEPILLQPESRGTVRLQSTRIWDKPLINPNYLATEGGRNILKSMRLIIRLARTEPLASSLVLQDANNDFDPYWPSDVNPTQ</sequence>
<proteinExistence type="inferred from homology"/>
<dbReference type="GO" id="GO:0050660">
    <property type="term" value="F:flavin adenine dinucleotide binding"/>
    <property type="evidence" value="ECO:0007669"/>
    <property type="project" value="InterPro"/>
</dbReference>
<dbReference type="OrthoDB" id="269227at2759"/>
<name>J4GR99_9APHY</name>
<dbReference type="GO" id="GO:0016614">
    <property type="term" value="F:oxidoreductase activity, acting on CH-OH group of donors"/>
    <property type="evidence" value="ECO:0007669"/>
    <property type="project" value="InterPro"/>
</dbReference>
<evidence type="ECO:0000313" key="7">
    <source>
        <dbReference type="Proteomes" id="UP000006352"/>
    </source>
</evidence>
<evidence type="ECO:0000259" key="5">
    <source>
        <dbReference type="PROSITE" id="PS00624"/>
    </source>
</evidence>
<protein>
    <recommendedName>
        <fullName evidence="5">Glucose-methanol-choline oxidoreductase N-terminal domain-containing protein</fullName>
    </recommendedName>
</protein>
<evidence type="ECO:0000256" key="2">
    <source>
        <dbReference type="ARBA" id="ARBA00010790"/>
    </source>
</evidence>
<dbReference type="EMBL" id="HE797114">
    <property type="protein sequence ID" value="CCM03445.1"/>
    <property type="molecule type" value="Genomic_DNA"/>
</dbReference>
<dbReference type="InParanoid" id="J4GR99"/>
<dbReference type="STRING" id="599839.J4GR99"/>
<evidence type="ECO:0000256" key="3">
    <source>
        <dbReference type="ARBA" id="ARBA00022630"/>
    </source>
</evidence>
<keyword evidence="3" id="KW-0285">Flavoprotein</keyword>